<accession>A0ABW4MGD0</accession>
<keyword evidence="2" id="KW-1185">Reference proteome</keyword>
<gene>
    <name evidence="1" type="ORF">ACFSAG_10225</name>
</gene>
<dbReference type="EMBL" id="JBHUEL010000009">
    <property type="protein sequence ID" value="MFD1767216.1"/>
    <property type="molecule type" value="Genomic_DNA"/>
</dbReference>
<sequence>MMDDLLKQLGRGPPSGLLEGFDDRVMATLAVRQREVSGAQRFMALAAMVSLGGGAFVGMTMGEPAQAARPLSPFAPMTALAPSVLLDPR</sequence>
<name>A0ABW4MGD0_9SPHN</name>
<evidence type="ECO:0008006" key="3">
    <source>
        <dbReference type="Google" id="ProtNLM"/>
    </source>
</evidence>
<evidence type="ECO:0000313" key="1">
    <source>
        <dbReference type="EMBL" id="MFD1767216.1"/>
    </source>
</evidence>
<evidence type="ECO:0000313" key="2">
    <source>
        <dbReference type="Proteomes" id="UP001597215"/>
    </source>
</evidence>
<reference evidence="2" key="1">
    <citation type="journal article" date="2019" name="Int. J. Syst. Evol. Microbiol.">
        <title>The Global Catalogue of Microorganisms (GCM) 10K type strain sequencing project: providing services to taxonomists for standard genome sequencing and annotation.</title>
        <authorList>
            <consortium name="The Broad Institute Genomics Platform"/>
            <consortium name="The Broad Institute Genome Sequencing Center for Infectious Disease"/>
            <person name="Wu L."/>
            <person name="Ma J."/>
        </authorList>
    </citation>
    <scope>NUCLEOTIDE SEQUENCE [LARGE SCALE GENOMIC DNA]</scope>
    <source>
        <strain evidence="2">CGMCC 1.12449</strain>
    </source>
</reference>
<organism evidence="1 2">
    <name type="scientific">Sphingorhabdus buctiana</name>
    <dbReference type="NCBI Taxonomy" id="1508805"/>
    <lineage>
        <taxon>Bacteria</taxon>
        <taxon>Pseudomonadati</taxon>
        <taxon>Pseudomonadota</taxon>
        <taxon>Alphaproteobacteria</taxon>
        <taxon>Sphingomonadales</taxon>
        <taxon>Sphingomonadaceae</taxon>
        <taxon>Sphingorhabdus</taxon>
    </lineage>
</organism>
<proteinExistence type="predicted"/>
<protein>
    <recommendedName>
        <fullName evidence="3">Dihydroorotate dehydrogenase</fullName>
    </recommendedName>
</protein>
<comment type="caution">
    <text evidence="1">The sequence shown here is derived from an EMBL/GenBank/DDBJ whole genome shotgun (WGS) entry which is preliminary data.</text>
</comment>
<dbReference type="RefSeq" id="WP_381514345.1">
    <property type="nucleotide sequence ID" value="NZ_JBHUEL010000009.1"/>
</dbReference>
<dbReference type="Proteomes" id="UP001597215">
    <property type="component" value="Unassembled WGS sequence"/>
</dbReference>